<dbReference type="EMBL" id="KN122654">
    <property type="protein sequence ID" value="KFO29047.1"/>
    <property type="molecule type" value="Genomic_DNA"/>
</dbReference>
<evidence type="ECO:0000256" key="1">
    <source>
        <dbReference type="SAM" id="MobiDB-lite"/>
    </source>
</evidence>
<gene>
    <name evidence="2" type="ORF">H920_09569</name>
</gene>
<dbReference type="AlphaFoldDB" id="A0A091DD85"/>
<reference evidence="2 3" key="1">
    <citation type="submission" date="2013-11" db="EMBL/GenBank/DDBJ databases">
        <title>The Damaraland mole rat (Fukomys damarensis) genome and evolution of African mole rats.</title>
        <authorList>
            <person name="Gladyshev V.N."/>
            <person name="Fang X."/>
        </authorList>
    </citation>
    <scope>NUCLEOTIDE SEQUENCE [LARGE SCALE GENOMIC DNA]</scope>
    <source>
        <tissue evidence="2">Liver</tissue>
    </source>
</reference>
<evidence type="ECO:0000313" key="2">
    <source>
        <dbReference type="EMBL" id="KFO29047.1"/>
    </source>
</evidence>
<dbReference type="Proteomes" id="UP000028990">
    <property type="component" value="Unassembled WGS sequence"/>
</dbReference>
<organism evidence="2 3">
    <name type="scientific">Fukomys damarensis</name>
    <name type="common">Damaraland mole rat</name>
    <name type="synonym">Cryptomys damarensis</name>
    <dbReference type="NCBI Taxonomy" id="885580"/>
    <lineage>
        <taxon>Eukaryota</taxon>
        <taxon>Metazoa</taxon>
        <taxon>Chordata</taxon>
        <taxon>Craniata</taxon>
        <taxon>Vertebrata</taxon>
        <taxon>Euteleostomi</taxon>
        <taxon>Mammalia</taxon>
        <taxon>Eutheria</taxon>
        <taxon>Euarchontoglires</taxon>
        <taxon>Glires</taxon>
        <taxon>Rodentia</taxon>
        <taxon>Hystricomorpha</taxon>
        <taxon>Bathyergidae</taxon>
        <taxon>Fukomys</taxon>
    </lineage>
</organism>
<accession>A0A091DD85</accession>
<keyword evidence="3" id="KW-1185">Reference proteome</keyword>
<sequence length="143" mass="15420">MVGDRTKINGMTKTPERDHRKKSSTFDTVLNQLGLWEGTRTSGKDVEMVETSLLGRGKSLIFPLLPLTDKVSHVCSSGAVPRPPGIGSHGEVKKRATVGLTSSDVCDTSAASVAMSTCRDLARTGELRVTPQPTLHWQQLPAH</sequence>
<evidence type="ECO:0000313" key="3">
    <source>
        <dbReference type="Proteomes" id="UP000028990"/>
    </source>
</evidence>
<proteinExistence type="predicted"/>
<name>A0A091DD85_FUKDA</name>
<feature type="region of interest" description="Disordered" evidence="1">
    <location>
        <begin position="1"/>
        <end position="23"/>
    </location>
</feature>
<protein>
    <submittedName>
        <fullName evidence="2">Uncharacterized protein</fullName>
    </submittedName>
</protein>